<proteinExistence type="predicted"/>
<organism evidence="1 2">
    <name type="scientific">Myxococcus landrumensis</name>
    <dbReference type="NCBI Taxonomy" id="2813577"/>
    <lineage>
        <taxon>Bacteria</taxon>
        <taxon>Pseudomonadati</taxon>
        <taxon>Myxococcota</taxon>
        <taxon>Myxococcia</taxon>
        <taxon>Myxococcales</taxon>
        <taxon>Cystobacterineae</taxon>
        <taxon>Myxococcaceae</taxon>
        <taxon>Myxococcus</taxon>
    </lineage>
</organism>
<dbReference type="Proteomes" id="UP000663090">
    <property type="component" value="Chromosome"/>
</dbReference>
<dbReference type="EMBL" id="CP071091">
    <property type="protein sequence ID" value="QSQ14030.1"/>
    <property type="molecule type" value="Genomic_DNA"/>
</dbReference>
<evidence type="ECO:0008006" key="3">
    <source>
        <dbReference type="Google" id="ProtNLM"/>
    </source>
</evidence>
<accession>A0ABX7N5N5</accession>
<name>A0ABX7N5N5_9BACT</name>
<gene>
    <name evidence="1" type="ORF">JY572_37910</name>
</gene>
<reference evidence="1 2" key="1">
    <citation type="submission" date="2021-02" db="EMBL/GenBank/DDBJ databases">
        <title>De Novo genome assembly of isolated myxobacteria.</title>
        <authorList>
            <person name="Stevens D.C."/>
        </authorList>
    </citation>
    <scope>NUCLEOTIDE SEQUENCE [LARGE SCALE GENOMIC DNA]</scope>
    <source>
        <strain evidence="1 2">SCHIC003</strain>
    </source>
</reference>
<dbReference type="RefSeq" id="WP_206715824.1">
    <property type="nucleotide sequence ID" value="NZ_CP071091.1"/>
</dbReference>
<protein>
    <recommendedName>
        <fullName evidence="3">Lipoprotein</fullName>
    </recommendedName>
</protein>
<sequence length="49" mass="5055">MPAFVPLGAKPVVVVSPAGTGTLRWEGTSALLSAIINIPNGTYRICCDP</sequence>
<keyword evidence="2" id="KW-1185">Reference proteome</keyword>
<evidence type="ECO:0000313" key="2">
    <source>
        <dbReference type="Proteomes" id="UP000663090"/>
    </source>
</evidence>
<evidence type="ECO:0000313" key="1">
    <source>
        <dbReference type="EMBL" id="QSQ14030.1"/>
    </source>
</evidence>